<organism evidence="11 12">
    <name type="scientific">Striga asiatica</name>
    <name type="common">Asiatic witchweed</name>
    <name type="synonym">Buchnera asiatica</name>
    <dbReference type="NCBI Taxonomy" id="4170"/>
    <lineage>
        <taxon>Eukaryota</taxon>
        <taxon>Viridiplantae</taxon>
        <taxon>Streptophyta</taxon>
        <taxon>Embryophyta</taxon>
        <taxon>Tracheophyta</taxon>
        <taxon>Spermatophyta</taxon>
        <taxon>Magnoliopsida</taxon>
        <taxon>eudicotyledons</taxon>
        <taxon>Gunneridae</taxon>
        <taxon>Pentapetalae</taxon>
        <taxon>asterids</taxon>
        <taxon>lamiids</taxon>
        <taxon>Lamiales</taxon>
        <taxon>Orobanchaceae</taxon>
        <taxon>Buchnereae</taxon>
        <taxon>Striga</taxon>
    </lineage>
</organism>
<keyword evidence="1" id="KW-0479">Metal-binding</keyword>
<dbReference type="InterPro" id="IPR045174">
    <property type="entry name" value="Dof"/>
</dbReference>
<protein>
    <submittedName>
        <fullName evidence="11">Dof zinc finger protein</fullName>
    </submittedName>
</protein>
<comment type="subcellular location">
    <subcellularLocation>
        <location evidence="8">Nucleus</location>
    </subcellularLocation>
</comment>
<sequence>MQTTSSHEKLEDLSPNGPPKPVEAQPETAGGPNETTLKKPDKILPCPRCNSMDTKFCYFNNYNVNQPRHFCKNCQRYWTAGGSMRNVPVGAGRRKNKTSAAAQLHQRPGPNGAVLTFGGPDQTLVDGPGLVGPPQAQWVYHHNPWGPVPFYPTTTTPYWGWSVPCVVGPGNLGPGPMLGKHSREVAVGPAKETDPERCRLWAPKTLRIDDPEEAAKSSIWATLGIVKSDSGGVESGKGGGGGIFKAFGTETKGEEGRGRVPETSCTVRQANPAAMSRAMSFHESS</sequence>
<evidence type="ECO:0000256" key="3">
    <source>
        <dbReference type="ARBA" id="ARBA00022833"/>
    </source>
</evidence>
<dbReference type="InterPro" id="IPR003851">
    <property type="entry name" value="Znf_Dof"/>
</dbReference>
<dbReference type="GO" id="GO:0005634">
    <property type="term" value="C:nucleus"/>
    <property type="evidence" value="ECO:0007669"/>
    <property type="project" value="UniProtKB-SubCell"/>
</dbReference>
<feature type="region of interest" description="Disordered" evidence="9">
    <location>
        <begin position="1"/>
        <end position="41"/>
    </location>
</feature>
<keyword evidence="7 8" id="KW-0539">Nucleus</keyword>
<reference evidence="12" key="1">
    <citation type="journal article" date="2019" name="Curr. Biol.">
        <title>Genome Sequence of Striga asiatica Provides Insight into the Evolution of Plant Parasitism.</title>
        <authorList>
            <person name="Yoshida S."/>
            <person name="Kim S."/>
            <person name="Wafula E.K."/>
            <person name="Tanskanen J."/>
            <person name="Kim Y.M."/>
            <person name="Honaas L."/>
            <person name="Yang Z."/>
            <person name="Spallek T."/>
            <person name="Conn C.E."/>
            <person name="Ichihashi Y."/>
            <person name="Cheong K."/>
            <person name="Cui S."/>
            <person name="Der J.P."/>
            <person name="Gundlach H."/>
            <person name="Jiao Y."/>
            <person name="Hori C."/>
            <person name="Ishida J.K."/>
            <person name="Kasahara H."/>
            <person name="Kiba T."/>
            <person name="Kim M.S."/>
            <person name="Koo N."/>
            <person name="Laohavisit A."/>
            <person name="Lee Y.H."/>
            <person name="Lumba S."/>
            <person name="McCourt P."/>
            <person name="Mortimer J.C."/>
            <person name="Mutuku J.M."/>
            <person name="Nomura T."/>
            <person name="Sasaki-Sekimoto Y."/>
            <person name="Seto Y."/>
            <person name="Wang Y."/>
            <person name="Wakatake T."/>
            <person name="Sakakibara H."/>
            <person name="Demura T."/>
            <person name="Yamaguchi S."/>
            <person name="Yoneyama K."/>
            <person name="Manabe R.I."/>
            <person name="Nelson D.C."/>
            <person name="Schulman A.H."/>
            <person name="Timko M.P."/>
            <person name="dePamphilis C.W."/>
            <person name="Choi D."/>
            <person name="Shirasu K."/>
        </authorList>
    </citation>
    <scope>NUCLEOTIDE SEQUENCE [LARGE SCALE GENOMIC DNA]</scope>
    <source>
        <strain evidence="12">cv. UVA1</strain>
    </source>
</reference>
<evidence type="ECO:0000256" key="8">
    <source>
        <dbReference type="PROSITE-ProRule" id="PRU00071"/>
    </source>
</evidence>
<dbReference type="GO" id="GO:0003677">
    <property type="term" value="F:DNA binding"/>
    <property type="evidence" value="ECO:0007669"/>
    <property type="project" value="UniProtKB-UniRule"/>
</dbReference>
<gene>
    <name evidence="11" type="ORF">STAS_22270</name>
</gene>
<evidence type="ECO:0000256" key="6">
    <source>
        <dbReference type="ARBA" id="ARBA00023163"/>
    </source>
</evidence>
<dbReference type="EMBL" id="BKCP01007181">
    <property type="protein sequence ID" value="GER45341.1"/>
    <property type="molecule type" value="Genomic_DNA"/>
</dbReference>
<evidence type="ECO:0000256" key="5">
    <source>
        <dbReference type="ARBA" id="ARBA00023125"/>
    </source>
</evidence>
<dbReference type="PROSITE" id="PS50884">
    <property type="entry name" value="ZF_DOF_2"/>
    <property type="match status" value="1"/>
</dbReference>
<dbReference type="PANTHER" id="PTHR31089:SF1">
    <property type="entry name" value="CYCLIC DOF FACTOR 3"/>
    <property type="match status" value="1"/>
</dbReference>
<comment type="caution">
    <text evidence="11">The sequence shown here is derived from an EMBL/GenBank/DDBJ whole genome shotgun (WGS) entry which is preliminary data.</text>
</comment>
<keyword evidence="5 8" id="KW-0238">DNA-binding</keyword>
<name>A0A5A7QN91_STRAF</name>
<evidence type="ECO:0000313" key="12">
    <source>
        <dbReference type="Proteomes" id="UP000325081"/>
    </source>
</evidence>
<evidence type="ECO:0000256" key="7">
    <source>
        <dbReference type="ARBA" id="ARBA00023242"/>
    </source>
</evidence>
<feature type="domain" description="Dof-type" evidence="10">
    <location>
        <begin position="44"/>
        <end position="98"/>
    </location>
</feature>
<keyword evidence="3" id="KW-0862">Zinc</keyword>
<keyword evidence="6" id="KW-0804">Transcription</keyword>
<dbReference type="Proteomes" id="UP000325081">
    <property type="component" value="Unassembled WGS sequence"/>
</dbReference>
<dbReference type="PANTHER" id="PTHR31089">
    <property type="entry name" value="CYCLIC DOF FACTOR 2"/>
    <property type="match status" value="1"/>
</dbReference>
<proteinExistence type="predicted"/>
<evidence type="ECO:0000256" key="9">
    <source>
        <dbReference type="SAM" id="MobiDB-lite"/>
    </source>
</evidence>
<keyword evidence="2 8" id="KW-0863">Zinc-finger</keyword>
<dbReference type="OrthoDB" id="1927254at2759"/>
<dbReference type="Pfam" id="PF02701">
    <property type="entry name" value="Zn_ribbon_Dof"/>
    <property type="match status" value="1"/>
</dbReference>
<dbReference type="PROSITE" id="PS01361">
    <property type="entry name" value="ZF_DOF_1"/>
    <property type="match status" value="1"/>
</dbReference>
<keyword evidence="4" id="KW-0805">Transcription regulation</keyword>
<evidence type="ECO:0000313" key="11">
    <source>
        <dbReference type="EMBL" id="GER45341.1"/>
    </source>
</evidence>
<evidence type="ECO:0000259" key="10">
    <source>
        <dbReference type="PROSITE" id="PS50884"/>
    </source>
</evidence>
<dbReference type="GO" id="GO:0008270">
    <property type="term" value="F:zinc ion binding"/>
    <property type="evidence" value="ECO:0007669"/>
    <property type="project" value="UniProtKB-KW"/>
</dbReference>
<evidence type="ECO:0000256" key="4">
    <source>
        <dbReference type="ARBA" id="ARBA00023015"/>
    </source>
</evidence>
<dbReference type="GO" id="GO:0003700">
    <property type="term" value="F:DNA-binding transcription factor activity"/>
    <property type="evidence" value="ECO:0007669"/>
    <property type="project" value="InterPro"/>
</dbReference>
<accession>A0A5A7QN91</accession>
<keyword evidence="12" id="KW-1185">Reference proteome</keyword>
<evidence type="ECO:0000256" key="2">
    <source>
        <dbReference type="ARBA" id="ARBA00022771"/>
    </source>
</evidence>
<feature type="compositionally biased region" description="Basic and acidic residues" evidence="9">
    <location>
        <begin position="1"/>
        <end position="12"/>
    </location>
</feature>
<dbReference type="AlphaFoldDB" id="A0A5A7QN91"/>
<evidence type="ECO:0000256" key="1">
    <source>
        <dbReference type="ARBA" id="ARBA00022723"/>
    </source>
</evidence>